<evidence type="ECO:0000256" key="1">
    <source>
        <dbReference type="ARBA" id="ARBA00022723"/>
    </source>
</evidence>
<keyword evidence="1" id="KW-0479">Metal-binding</keyword>
<evidence type="ECO:0000313" key="4">
    <source>
        <dbReference type="Proteomes" id="UP000321638"/>
    </source>
</evidence>
<dbReference type="SUPFAM" id="SSF56529">
    <property type="entry name" value="FAH"/>
    <property type="match status" value="1"/>
</dbReference>
<name>A0A5C8PES3_9HYPH</name>
<evidence type="ECO:0000259" key="2">
    <source>
        <dbReference type="Pfam" id="PF01557"/>
    </source>
</evidence>
<dbReference type="GO" id="GO:0046872">
    <property type="term" value="F:metal ion binding"/>
    <property type="evidence" value="ECO:0007669"/>
    <property type="project" value="UniProtKB-KW"/>
</dbReference>
<dbReference type="AlphaFoldDB" id="A0A5C8PES3"/>
<proteinExistence type="predicted"/>
<keyword evidence="4" id="KW-1185">Reference proteome</keyword>
<dbReference type="Gene3D" id="3.90.850.10">
    <property type="entry name" value="Fumarylacetoacetase-like, C-terminal domain"/>
    <property type="match status" value="1"/>
</dbReference>
<sequence>MAYVVPPPPTVGVPIVGTSDLFPVRRIYCVGRNYAAHAREMGGDPDREPPFFFAKPSDAIVVAGDANNPVRIPYPPATKNLHHEMELVVAIGTGGAGISVEKALEHVYGYAAGLDMTRRDLQNAARDKGRPWDMGKGFDQSAPIGHIYRAAQIGHPAAGEIKLDVSGKTKQHADLKELIWSVPETIAYLSGLVTLGPGDLIYTGTPEGVGPVVAGDTLIGTVQACGVVAVAYV</sequence>
<dbReference type="Pfam" id="PF01557">
    <property type="entry name" value="FAA_hydrolase"/>
    <property type="match status" value="1"/>
</dbReference>
<dbReference type="PANTHER" id="PTHR11820:SF90">
    <property type="entry name" value="FLUTATHIONE S-TRANSFERASE"/>
    <property type="match status" value="1"/>
</dbReference>
<dbReference type="GO" id="GO:0018773">
    <property type="term" value="F:acetylpyruvate hydrolase activity"/>
    <property type="evidence" value="ECO:0007669"/>
    <property type="project" value="TreeGrafter"/>
</dbReference>
<gene>
    <name evidence="3" type="ORF">FHP25_26015</name>
</gene>
<keyword evidence="3" id="KW-0378">Hydrolase</keyword>
<reference evidence="3 4" key="1">
    <citation type="submission" date="2019-06" db="EMBL/GenBank/DDBJ databases">
        <title>New taxonomy in bacterial strain CC-CFT640, isolated from vineyard.</title>
        <authorList>
            <person name="Lin S.-Y."/>
            <person name="Tsai C.-F."/>
            <person name="Young C.-C."/>
        </authorList>
    </citation>
    <scope>NUCLEOTIDE SEQUENCE [LARGE SCALE GENOMIC DNA]</scope>
    <source>
        <strain evidence="3 4">CC-CFT640</strain>
    </source>
</reference>
<dbReference type="RefSeq" id="WP_147849912.1">
    <property type="nucleotide sequence ID" value="NZ_VDUZ01000034.1"/>
</dbReference>
<dbReference type="Proteomes" id="UP000321638">
    <property type="component" value="Unassembled WGS sequence"/>
</dbReference>
<dbReference type="OrthoDB" id="9780293at2"/>
<organism evidence="3 4">
    <name type="scientific">Vineibacter terrae</name>
    <dbReference type="NCBI Taxonomy" id="2586908"/>
    <lineage>
        <taxon>Bacteria</taxon>
        <taxon>Pseudomonadati</taxon>
        <taxon>Pseudomonadota</taxon>
        <taxon>Alphaproteobacteria</taxon>
        <taxon>Hyphomicrobiales</taxon>
        <taxon>Vineibacter</taxon>
    </lineage>
</organism>
<feature type="domain" description="Fumarylacetoacetase-like C-terminal" evidence="2">
    <location>
        <begin position="27"/>
        <end position="218"/>
    </location>
</feature>
<dbReference type="PANTHER" id="PTHR11820">
    <property type="entry name" value="ACYLPYRUVASE"/>
    <property type="match status" value="1"/>
</dbReference>
<protein>
    <submittedName>
        <fullName evidence="3">Fumarylacetoacetate hydrolase family protein</fullName>
    </submittedName>
</protein>
<dbReference type="InterPro" id="IPR011234">
    <property type="entry name" value="Fumarylacetoacetase-like_C"/>
</dbReference>
<comment type="caution">
    <text evidence="3">The sequence shown here is derived from an EMBL/GenBank/DDBJ whole genome shotgun (WGS) entry which is preliminary data.</text>
</comment>
<accession>A0A5C8PES3</accession>
<dbReference type="InterPro" id="IPR036663">
    <property type="entry name" value="Fumarylacetoacetase_C_sf"/>
</dbReference>
<evidence type="ECO:0000313" key="3">
    <source>
        <dbReference type="EMBL" id="TXL72291.1"/>
    </source>
</evidence>
<dbReference type="EMBL" id="VDUZ01000034">
    <property type="protein sequence ID" value="TXL72291.1"/>
    <property type="molecule type" value="Genomic_DNA"/>
</dbReference>